<dbReference type="AlphaFoldDB" id="A0AAV1IB00"/>
<accession>A0AAV1IB00</accession>
<gene>
    <name evidence="3" type="ORF">CVIRNUC_007592</name>
</gene>
<keyword evidence="1" id="KW-0175">Coiled coil</keyword>
<name>A0AAV1IB00_9CHLO</name>
<sequence>MRMASAACNGKNDSFLLGEEHRPYVNKQGQVCGHEEMQIILTRDSLFRYTVQRSTACSHLVPQGTLLCKPCKHLQRSQSDSRLRRAWNRQQAGQKSSRARPRTEAYEQAAKRAKEAQAELRNELRKEARLRRKVAEMESGLQAVRRATNDMQSEFRAVGKATNEDLLQLFEAAQNVDNNTGASDADRSRRAPLWMSM</sequence>
<reference evidence="3 4" key="1">
    <citation type="submission" date="2023-10" db="EMBL/GenBank/DDBJ databases">
        <authorList>
            <person name="Maclean D."/>
            <person name="Macfadyen A."/>
        </authorList>
    </citation>
    <scope>NUCLEOTIDE SEQUENCE [LARGE SCALE GENOMIC DNA]</scope>
</reference>
<feature type="region of interest" description="Disordered" evidence="2">
    <location>
        <begin position="178"/>
        <end position="197"/>
    </location>
</feature>
<evidence type="ECO:0000256" key="2">
    <source>
        <dbReference type="SAM" id="MobiDB-lite"/>
    </source>
</evidence>
<evidence type="ECO:0000313" key="3">
    <source>
        <dbReference type="EMBL" id="CAK0784388.1"/>
    </source>
</evidence>
<protein>
    <recommendedName>
        <fullName evidence="5">BZIP domain-containing protein</fullName>
    </recommendedName>
</protein>
<comment type="caution">
    <text evidence="3">The sequence shown here is derived from an EMBL/GenBank/DDBJ whole genome shotgun (WGS) entry which is preliminary data.</text>
</comment>
<dbReference type="Proteomes" id="UP001314263">
    <property type="component" value="Unassembled WGS sequence"/>
</dbReference>
<feature type="coiled-coil region" evidence="1">
    <location>
        <begin position="103"/>
        <end position="133"/>
    </location>
</feature>
<feature type="region of interest" description="Disordered" evidence="2">
    <location>
        <begin position="79"/>
        <end position="103"/>
    </location>
</feature>
<evidence type="ECO:0000256" key="1">
    <source>
        <dbReference type="SAM" id="Coils"/>
    </source>
</evidence>
<evidence type="ECO:0008006" key="5">
    <source>
        <dbReference type="Google" id="ProtNLM"/>
    </source>
</evidence>
<organism evidence="3 4">
    <name type="scientific">Coccomyxa viridis</name>
    <dbReference type="NCBI Taxonomy" id="1274662"/>
    <lineage>
        <taxon>Eukaryota</taxon>
        <taxon>Viridiplantae</taxon>
        <taxon>Chlorophyta</taxon>
        <taxon>core chlorophytes</taxon>
        <taxon>Trebouxiophyceae</taxon>
        <taxon>Trebouxiophyceae incertae sedis</taxon>
        <taxon>Coccomyxaceae</taxon>
        <taxon>Coccomyxa</taxon>
    </lineage>
</organism>
<dbReference type="EMBL" id="CAUYUE010000010">
    <property type="protein sequence ID" value="CAK0784388.1"/>
    <property type="molecule type" value="Genomic_DNA"/>
</dbReference>
<keyword evidence="4" id="KW-1185">Reference proteome</keyword>
<proteinExistence type="predicted"/>
<evidence type="ECO:0000313" key="4">
    <source>
        <dbReference type="Proteomes" id="UP001314263"/>
    </source>
</evidence>